<dbReference type="InterPro" id="IPR036188">
    <property type="entry name" value="FAD/NAD-bd_sf"/>
</dbReference>
<evidence type="ECO:0000259" key="2">
    <source>
        <dbReference type="Pfam" id="PF01266"/>
    </source>
</evidence>
<dbReference type="Proteomes" id="UP000198836">
    <property type="component" value="Unassembled WGS sequence"/>
</dbReference>
<dbReference type="InterPro" id="IPR006076">
    <property type="entry name" value="FAD-dep_OxRdtase"/>
</dbReference>
<dbReference type="SUPFAM" id="SSF54373">
    <property type="entry name" value="FAD-linked reductases, C-terminal domain"/>
    <property type="match status" value="1"/>
</dbReference>
<sequence>MSKVLIIGGGIVGLTSAYYLQKRGYEVTILDKGDITDNCSFGNAGMIVPSHFVPLAAPGMIQQGIRWMFDSKSPFYVRPSLNANLVSWGLKFMKHATAKHVSQAAVPLRDLSLLSKKLYEGLAKEPEFDFELTKNGILAFYKTEKAAEEEAHLAARAIELGLDMAVLTADECRALQPDLKLDVLGAVHYRCDAHLYPTKLMDALLKYLIKNGVNIQRNKEVDKIETSGNRITKVFAGNTSWEADEYILATGSWSPAVAKMADVKISLMPGKGYSFMEPEPQQRVTIPALLCEARVAITPMNGQIRYGGTMELDKINTRINMQRVKGIVESVPAYFPDLKPAVPAEKDIWYGFRPSSPDGLPYIGRCKKRENLIIATGHGMMGLSLGPATGLLVSQIVSGIATDINIEPYALAR</sequence>
<dbReference type="GO" id="GO:0016491">
    <property type="term" value="F:oxidoreductase activity"/>
    <property type="evidence" value="ECO:0007669"/>
    <property type="project" value="UniProtKB-KW"/>
</dbReference>
<dbReference type="PANTHER" id="PTHR13847:SF289">
    <property type="entry name" value="GLYCINE OXIDASE"/>
    <property type="match status" value="1"/>
</dbReference>
<evidence type="ECO:0000256" key="1">
    <source>
        <dbReference type="ARBA" id="ARBA00023002"/>
    </source>
</evidence>
<dbReference type="Gene3D" id="3.30.9.10">
    <property type="entry name" value="D-Amino Acid Oxidase, subunit A, domain 2"/>
    <property type="match status" value="1"/>
</dbReference>
<dbReference type="OrthoDB" id="9794226at2"/>
<organism evidence="3 4">
    <name type="scientific">Pedobacter suwonensis</name>
    <dbReference type="NCBI Taxonomy" id="332999"/>
    <lineage>
        <taxon>Bacteria</taxon>
        <taxon>Pseudomonadati</taxon>
        <taxon>Bacteroidota</taxon>
        <taxon>Sphingobacteriia</taxon>
        <taxon>Sphingobacteriales</taxon>
        <taxon>Sphingobacteriaceae</taxon>
        <taxon>Pedobacter</taxon>
    </lineage>
</organism>
<evidence type="ECO:0000313" key="3">
    <source>
        <dbReference type="EMBL" id="SFA58151.1"/>
    </source>
</evidence>
<feature type="domain" description="FAD dependent oxidoreductase" evidence="2">
    <location>
        <begin position="3"/>
        <end position="395"/>
    </location>
</feature>
<dbReference type="Pfam" id="PF01266">
    <property type="entry name" value="DAO"/>
    <property type="match status" value="1"/>
</dbReference>
<proteinExistence type="predicted"/>
<dbReference type="PANTHER" id="PTHR13847">
    <property type="entry name" value="SARCOSINE DEHYDROGENASE-RELATED"/>
    <property type="match status" value="1"/>
</dbReference>
<name>A0A1I0U1Z9_9SPHI</name>
<dbReference type="STRING" id="332999.SAMN04488511_118115"/>
<dbReference type="SUPFAM" id="SSF51905">
    <property type="entry name" value="FAD/NAD(P)-binding domain"/>
    <property type="match status" value="1"/>
</dbReference>
<evidence type="ECO:0000313" key="4">
    <source>
        <dbReference type="Proteomes" id="UP000198836"/>
    </source>
</evidence>
<dbReference type="EMBL" id="FOJM01000018">
    <property type="protein sequence ID" value="SFA58151.1"/>
    <property type="molecule type" value="Genomic_DNA"/>
</dbReference>
<reference evidence="4" key="1">
    <citation type="submission" date="2016-10" db="EMBL/GenBank/DDBJ databases">
        <authorList>
            <person name="Varghese N."/>
            <person name="Submissions S."/>
        </authorList>
    </citation>
    <scope>NUCLEOTIDE SEQUENCE [LARGE SCALE GENOMIC DNA]</scope>
    <source>
        <strain evidence="4">DSM 18130</strain>
    </source>
</reference>
<dbReference type="RefSeq" id="WP_090986999.1">
    <property type="nucleotide sequence ID" value="NZ_FOJM01000018.1"/>
</dbReference>
<keyword evidence="1" id="KW-0560">Oxidoreductase</keyword>
<dbReference type="GO" id="GO:0005737">
    <property type="term" value="C:cytoplasm"/>
    <property type="evidence" value="ECO:0007669"/>
    <property type="project" value="TreeGrafter"/>
</dbReference>
<keyword evidence="4" id="KW-1185">Reference proteome</keyword>
<protein>
    <submittedName>
        <fullName evidence="3">D-amino-acid dehydrogenase</fullName>
    </submittedName>
</protein>
<dbReference type="AlphaFoldDB" id="A0A1I0U1Z9"/>
<accession>A0A1I0U1Z9</accession>
<gene>
    <name evidence="3" type="ORF">SAMN04488511_118115</name>
</gene>
<dbReference type="Gene3D" id="3.50.50.60">
    <property type="entry name" value="FAD/NAD(P)-binding domain"/>
    <property type="match status" value="2"/>
</dbReference>